<feature type="region of interest" description="Disordered" evidence="1">
    <location>
        <begin position="208"/>
        <end position="353"/>
    </location>
</feature>
<organism evidence="2 3">
    <name type="scientific">Sphaerosporella brunnea</name>
    <dbReference type="NCBI Taxonomy" id="1250544"/>
    <lineage>
        <taxon>Eukaryota</taxon>
        <taxon>Fungi</taxon>
        <taxon>Dikarya</taxon>
        <taxon>Ascomycota</taxon>
        <taxon>Pezizomycotina</taxon>
        <taxon>Pezizomycetes</taxon>
        <taxon>Pezizales</taxon>
        <taxon>Pyronemataceae</taxon>
        <taxon>Sphaerosporella</taxon>
    </lineage>
</organism>
<dbReference type="InParanoid" id="A0A5J5EQI0"/>
<protein>
    <submittedName>
        <fullName evidence="2">Uncharacterized protein</fullName>
    </submittedName>
</protein>
<evidence type="ECO:0000256" key="1">
    <source>
        <dbReference type="SAM" id="MobiDB-lite"/>
    </source>
</evidence>
<reference evidence="2 3" key="1">
    <citation type="submission" date="2019-09" db="EMBL/GenBank/DDBJ databases">
        <title>Draft genome of the ectomycorrhizal ascomycete Sphaerosporella brunnea.</title>
        <authorList>
            <consortium name="DOE Joint Genome Institute"/>
            <person name="Benucci G.M."/>
            <person name="Marozzi G."/>
            <person name="Antonielli L."/>
            <person name="Sanchez S."/>
            <person name="Marco P."/>
            <person name="Wang X."/>
            <person name="Falini L.B."/>
            <person name="Barry K."/>
            <person name="Haridas S."/>
            <person name="Lipzen A."/>
            <person name="Labutti K."/>
            <person name="Grigoriev I.V."/>
            <person name="Murat C."/>
            <person name="Martin F."/>
            <person name="Albertini E."/>
            <person name="Donnini D."/>
            <person name="Bonito G."/>
        </authorList>
    </citation>
    <scope>NUCLEOTIDE SEQUENCE [LARGE SCALE GENOMIC DNA]</scope>
    <source>
        <strain evidence="2 3">Sb_GMNB300</strain>
    </source>
</reference>
<dbReference type="Proteomes" id="UP000326924">
    <property type="component" value="Unassembled WGS sequence"/>
</dbReference>
<dbReference type="AlphaFoldDB" id="A0A5J5EQI0"/>
<gene>
    <name evidence="2" type="ORF">FN846DRAFT_1023509</name>
</gene>
<sequence length="449" mass="48977">MQFTANATDVPGPAGGLVFGEDSDSAFAVEWGVTARQRDYHANSPPEYTPTPTLTLAYNHYLQSSLFSSSPRSWRPLAVFTAIWISAHRLLPRTTTTSKAAYLAPRHEAGDLSRFSPRSGYPHNAFYLVQPLPPKQPIQHLATKLVTSRGFRRDLDIRTTPSTSYLEPTRKQCHWVCDEDACQTKGRLAVTGGLSAVWFVNPRLRSSQSRRFEAQEPIRRRGGDYPIRHAGGYPERKKALANSISRTSTKSSPAPKTAIPGATSPRRRLELSDDEDDAPSSNEEGMQRTRPCKSACPAADSRGGSPDCKKAPPKTSGPALSTGGVRGTDMPRPPLPLLSLTNEAQAKRSPTTATTAICRQRPAAKAGLHHGAKVFQPSQQRLCAGSDRQQKPDYITAQRFLIIASTSGAGGAIIFSYPTPSLAYIRASTIHTPTVCTHRPARREEDGRL</sequence>
<name>A0A5J5EQI0_9PEZI</name>
<feature type="compositionally biased region" description="Basic and acidic residues" evidence="1">
    <location>
        <begin position="210"/>
        <end position="227"/>
    </location>
</feature>
<proteinExistence type="predicted"/>
<feature type="compositionally biased region" description="Polar residues" evidence="1">
    <location>
        <begin position="242"/>
        <end position="254"/>
    </location>
</feature>
<comment type="caution">
    <text evidence="2">The sequence shown here is derived from an EMBL/GenBank/DDBJ whole genome shotgun (WGS) entry which is preliminary data.</text>
</comment>
<evidence type="ECO:0000313" key="3">
    <source>
        <dbReference type="Proteomes" id="UP000326924"/>
    </source>
</evidence>
<dbReference type="EMBL" id="VXIS01000182">
    <property type="protein sequence ID" value="KAA8898544.1"/>
    <property type="molecule type" value="Genomic_DNA"/>
</dbReference>
<accession>A0A5J5EQI0</accession>
<feature type="compositionally biased region" description="Polar residues" evidence="1">
    <location>
        <begin position="339"/>
        <end position="353"/>
    </location>
</feature>
<keyword evidence="3" id="KW-1185">Reference proteome</keyword>
<evidence type="ECO:0000313" key="2">
    <source>
        <dbReference type="EMBL" id="KAA8898544.1"/>
    </source>
</evidence>